<dbReference type="HAMAP" id="MF_00187">
    <property type="entry name" value="FdhD"/>
    <property type="match status" value="1"/>
</dbReference>
<feature type="active site" description="Cysteine persulfide intermediate" evidence="3">
    <location>
        <position position="130"/>
    </location>
</feature>
<comment type="function">
    <text evidence="3">Required for formate dehydrogenase (FDH) activity. Acts as a sulfur carrier protein that transfers sulfur from IscS to the molybdenum cofactor prior to its insertion into FDH.</text>
</comment>
<evidence type="ECO:0000256" key="2">
    <source>
        <dbReference type="ARBA" id="ARBA00023150"/>
    </source>
</evidence>
<proteinExistence type="inferred from homology"/>
<dbReference type="PANTHER" id="PTHR30592:SF1">
    <property type="entry name" value="SULFUR CARRIER PROTEIN FDHD"/>
    <property type="match status" value="1"/>
</dbReference>
<dbReference type="InterPro" id="IPR016193">
    <property type="entry name" value="Cytidine_deaminase-like"/>
</dbReference>
<name>A0A831R2Q1_9GAMM</name>
<keyword evidence="1 3" id="KW-0963">Cytoplasm</keyword>
<dbReference type="Proteomes" id="UP000885748">
    <property type="component" value="Unassembled WGS sequence"/>
</dbReference>
<keyword evidence="2 3" id="KW-0501">Molybdenum cofactor biosynthesis</keyword>
<comment type="subcellular location">
    <subcellularLocation>
        <location evidence="3">Cytoplasm</location>
    </subcellularLocation>
</comment>
<evidence type="ECO:0000256" key="4">
    <source>
        <dbReference type="SAM" id="MobiDB-lite"/>
    </source>
</evidence>
<dbReference type="NCBIfam" id="TIGR00129">
    <property type="entry name" value="fdhD_narQ"/>
    <property type="match status" value="1"/>
</dbReference>
<evidence type="ECO:0000256" key="1">
    <source>
        <dbReference type="ARBA" id="ARBA00022490"/>
    </source>
</evidence>
<dbReference type="Gene3D" id="3.10.20.10">
    <property type="match status" value="1"/>
</dbReference>
<dbReference type="InterPro" id="IPR003786">
    <property type="entry name" value="FdhD"/>
</dbReference>
<dbReference type="EMBL" id="DRGY01000046">
    <property type="protein sequence ID" value="HEA51822.1"/>
    <property type="molecule type" value="Genomic_DNA"/>
</dbReference>
<dbReference type="RefSeq" id="WP_304100161.1">
    <property type="nucleotide sequence ID" value="NZ_DRGY01000046.1"/>
</dbReference>
<dbReference type="GO" id="GO:0016783">
    <property type="term" value="F:sulfurtransferase activity"/>
    <property type="evidence" value="ECO:0007669"/>
    <property type="project" value="InterPro"/>
</dbReference>
<dbReference type="SUPFAM" id="SSF53927">
    <property type="entry name" value="Cytidine deaminase-like"/>
    <property type="match status" value="1"/>
</dbReference>
<sequence length="292" mass="31173">MHTHSSSQRAVAVADDSTSSASPPTVSEVWVSVRGGVEGAQSHDLVAEEIPVAMVYNGVSHAVMMASPCDLEDFALGFSISEGILQRPDQLFSVEIRPGEEGIEVDMHIAGDCYARLREQRRNMTGRTGCGLCGTESLAHVVRTLGRVVSQPLPDDGAVQIALQDLKQHQPLQQQTGATHGAAWCDAQGRIVQAREDVGRHNALDKLIGARLREQGDQAFINGFALISSRASFEMVQKSASVGIGTLVAVSAPTALAIRDARKSGMNLIGFARPGRHVIYARGNETAQENAL</sequence>
<evidence type="ECO:0000256" key="3">
    <source>
        <dbReference type="HAMAP-Rule" id="MF_00187"/>
    </source>
</evidence>
<dbReference type="GO" id="GO:0006777">
    <property type="term" value="P:Mo-molybdopterin cofactor biosynthetic process"/>
    <property type="evidence" value="ECO:0007669"/>
    <property type="project" value="UniProtKB-UniRule"/>
</dbReference>
<dbReference type="Pfam" id="PF02634">
    <property type="entry name" value="FdhD-NarQ"/>
    <property type="match status" value="1"/>
</dbReference>
<dbReference type="AlphaFoldDB" id="A0A831R2Q1"/>
<organism evidence="5">
    <name type="scientific">Marinobacter antarcticus</name>
    <dbReference type="NCBI Taxonomy" id="564117"/>
    <lineage>
        <taxon>Bacteria</taxon>
        <taxon>Pseudomonadati</taxon>
        <taxon>Pseudomonadota</taxon>
        <taxon>Gammaproteobacteria</taxon>
        <taxon>Pseudomonadales</taxon>
        <taxon>Marinobacteraceae</taxon>
        <taxon>Marinobacter</taxon>
    </lineage>
</organism>
<gene>
    <name evidence="3 5" type="primary">fdhD</name>
    <name evidence="5" type="ORF">ENI00_05760</name>
</gene>
<dbReference type="GO" id="GO:0005737">
    <property type="term" value="C:cytoplasm"/>
    <property type="evidence" value="ECO:0007669"/>
    <property type="project" value="UniProtKB-SubCell"/>
</dbReference>
<dbReference type="PANTHER" id="PTHR30592">
    <property type="entry name" value="FORMATE DEHYDROGENASE"/>
    <property type="match status" value="1"/>
</dbReference>
<accession>A0A831R2Q1</accession>
<feature type="binding site" evidence="3">
    <location>
        <begin position="271"/>
        <end position="276"/>
    </location>
    <ligand>
        <name>Mo-bis(molybdopterin guanine dinucleotide)</name>
        <dbReference type="ChEBI" id="CHEBI:60539"/>
    </ligand>
</feature>
<feature type="compositionally biased region" description="Low complexity" evidence="4">
    <location>
        <begin position="10"/>
        <end position="25"/>
    </location>
</feature>
<comment type="caution">
    <text evidence="5">The sequence shown here is derived from an EMBL/GenBank/DDBJ whole genome shotgun (WGS) entry which is preliminary data.</text>
</comment>
<dbReference type="PIRSF" id="PIRSF015626">
    <property type="entry name" value="FdhD"/>
    <property type="match status" value="1"/>
</dbReference>
<feature type="region of interest" description="Disordered" evidence="4">
    <location>
        <begin position="1"/>
        <end position="25"/>
    </location>
</feature>
<dbReference type="Gene3D" id="3.40.140.10">
    <property type="entry name" value="Cytidine Deaminase, domain 2"/>
    <property type="match status" value="1"/>
</dbReference>
<reference evidence="5" key="1">
    <citation type="journal article" date="2020" name="mSystems">
        <title>Genome- and Community-Level Interaction Insights into Carbon Utilization and Element Cycling Functions of Hydrothermarchaeota in Hydrothermal Sediment.</title>
        <authorList>
            <person name="Zhou Z."/>
            <person name="Liu Y."/>
            <person name="Xu W."/>
            <person name="Pan J."/>
            <person name="Luo Z.H."/>
            <person name="Li M."/>
        </authorList>
    </citation>
    <scope>NUCLEOTIDE SEQUENCE [LARGE SCALE GENOMIC DNA]</scope>
    <source>
        <strain evidence="5">HyVt-357</strain>
    </source>
</reference>
<protein>
    <recommendedName>
        <fullName evidence="3">Sulfur carrier protein FdhD</fullName>
    </recommendedName>
</protein>
<comment type="similarity">
    <text evidence="3">Belongs to the FdhD family.</text>
</comment>
<evidence type="ECO:0000313" key="5">
    <source>
        <dbReference type="EMBL" id="HEA51822.1"/>
    </source>
</evidence>
<dbReference type="GO" id="GO:0097163">
    <property type="term" value="F:sulfur carrier activity"/>
    <property type="evidence" value="ECO:0007669"/>
    <property type="project" value="UniProtKB-UniRule"/>
</dbReference>